<name>A0A8J2U724_9BACT</name>
<dbReference type="Proteomes" id="UP000607559">
    <property type="component" value="Unassembled WGS sequence"/>
</dbReference>
<dbReference type="RefSeq" id="WP_188927651.1">
    <property type="nucleotide sequence ID" value="NZ_BMJC01000001.1"/>
</dbReference>
<feature type="signal peptide" evidence="1">
    <location>
        <begin position="1"/>
        <end position="19"/>
    </location>
</feature>
<dbReference type="EMBL" id="BMJC01000001">
    <property type="protein sequence ID" value="GGA82720.1"/>
    <property type="molecule type" value="Genomic_DNA"/>
</dbReference>
<accession>A0A8J2U724</accession>
<reference evidence="2" key="1">
    <citation type="journal article" date="2014" name="Int. J. Syst. Evol. Microbiol.">
        <title>Complete genome sequence of Corynebacterium casei LMG S-19264T (=DSM 44701T), isolated from a smear-ripened cheese.</title>
        <authorList>
            <consortium name="US DOE Joint Genome Institute (JGI-PGF)"/>
            <person name="Walter F."/>
            <person name="Albersmeier A."/>
            <person name="Kalinowski J."/>
            <person name="Ruckert C."/>
        </authorList>
    </citation>
    <scope>NUCLEOTIDE SEQUENCE</scope>
    <source>
        <strain evidence="2">CGMCC 1.15448</strain>
    </source>
</reference>
<evidence type="ECO:0000313" key="3">
    <source>
        <dbReference type="Proteomes" id="UP000607559"/>
    </source>
</evidence>
<keyword evidence="3" id="KW-1185">Reference proteome</keyword>
<keyword evidence="1" id="KW-0732">Signal</keyword>
<dbReference type="AlphaFoldDB" id="A0A8J2U724"/>
<reference evidence="2" key="2">
    <citation type="submission" date="2020-09" db="EMBL/GenBank/DDBJ databases">
        <authorList>
            <person name="Sun Q."/>
            <person name="Zhou Y."/>
        </authorList>
    </citation>
    <scope>NUCLEOTIDE SEQUENCE</scope>
    <source>
        <strain evidence="2">CGMCC 1.15448</strain>
    </source>
</reference>
<gene>
    <name evidence="2" type="ORF">GCM10011511_02170</name>
</gene>
<organism evidence="2 3">
    <name type="scientific">Puia dinghuensis</name>
    <dbReference type="NCBI Taxonomy" id="1792502"/>
    <lineage>
        <taxon>Bacteria</taxon>
        <taxon>Pseudomonadati</taxon>
        <taxon>Bacteroidota</taxon>
        <taxon>Chitinophagia</taxon>
        <taxon>Chitinophagales</taxon>
        <taxon>Chitinophagaceae</taxon>
        <taxon>Puia</taxon>
    </lineage>
</organism>
<evidence type="ECO:0008006" key="4">
    <source>
        <dbReference type="Google" id="ProtNLM"/>
    </source>
</evidence>
<comment type="caution">
    <text evidence="2">The sequence shown here is derived from an EMBL/GenBank/DDBJ whole genome shotgun (WGS) entry which is preliminary data.</text>
</comment>
<sequence length="208" mass="23411">MRKPVLLLFCCLAGLCLHAQYFEGKVIYKNTFTSKVPGLTDSALGAMMGSEENYYIKGGFYKSFLNGAAIAMQQYDHRTNRMYFMKPDIDTLYWVDAGKSQDKVLSYETREDAEVILGKSCDALVVQTAAGTTIFYYSPRYKLDAALFSRHTYGGWAFFLGKTGCLPLKTVIDNDRIHIESVATEALELELKDNFFEVSPLLPLVKAK</sequence>
<protein>
    <recommendedName>
        <fullName evidence="4">DUF4412 domain-containing protein</fullName>
    </recommendedName>
</protein>
<feature type="chain" id="PRO_5035205738" description="DUF4412 domain-containing protein" evidence="1">
    <location>
        <begin position="20"/>
        <end position="208"/>
    </location>
</feature>
<evidence type="ECO:0000313" key="2">
    <source>
        <dbReference type="EMBL" id="GGA82720.1"/>
    </source>
</evidence>
<proteinExistence type="predicted"/>
<evidence type="ECO:0000256" key="1">
    <source>
        <dbReference type="SAM" id="SignalP"/>
    </source>
</evidence>